<accession>A0A1I4GI78</accession>
<evidence type="ECO:0000313" key="3">
    <source>
        <dbReference type="Proteomes" id="UP000199152"/>
    </source>
</evidence>
<dbReference type="STRING" id="504800.SAMN04488085_10924"/>
<name>A0A1I4GI78_9ACTN</name>
<gene>
    <name evidence="2" type="ORF">SAMN04488085_10924</name>
</gene>
<dbReference type="EMBL" id="FOSW01000009">
    <property type="protein sequence ID" value="SFL29738.1"/>
    <property type="molecule type" value="Genomic_DNA"/>
</dbReference>
<evidence type="ECO:0000313" key="2">
    <source>
        <dbReference type="EMBL" id="SFL29738.1"/>
    </source>
</evidence>
<feature type="compositionally biased region" description="Basic residues" evidence="1">
    <location>
        <begin position="342"/>
        <end position="352"/>
    </location>
</feature>
<feature type="region of interest" description="Disordered" evidence="1">
    <location>
        <begin position="114"/>
        <end position="169"/>
    </location>
</feature>
<protein>
    <submittedName>
        <fullName evidence="2">Uncharacterized protein</fullName>
    </submittedName>
</protein>
<organism evidence="2 3">
    <name type="scientific">Geodermatophilus ruber</name>
    <dbReference type="NCBI Taxonomy" id="504800"/>
    <lineage>
        <taxon>Bacteria</taxon>
        <taxon>Bacillati</taxon>
        <taxon>Actinomycetota</taxon>
        <taxon>Actinomycetes</taxon>
        <taxon>Geodermatophilales</taxon>
        <taxon>Geodermatophilaceae</taxon>
        <taxon>Geodermatophilus</taxon>
    </lineage>
</organism>
<reference evidence="2 3" key="1">
    <citation type="submission" date="2016-10" db="EMBL/GenBank/DDBJ databases">
        <authorList>
            <person name="de Groot N.N."/>
        </authorList>
    </citation>
    <scope>NUCLEOTIDE SEQUENCE [LARGE SCALE GENOMIC DNA]</scope>
    <source>
        <strain evidence="2 3">DSM 45317</strain>
    </source>
</reference>
<dbReference type="Proteomes" id="UP000199152">
    <property type="component" value="Unassembled WGS sequence"/>
</dbReference>
<feature type="region of interest" description="Disordered" evidence="1">
    <location>
        <begin position="190"/>
        <end position="221"/>
    </location>
</feature>
<dbReference type="AlphaFoldDB" id="A0A1I4GI78"/>
<proteinExistence type="predicted"/>
<keyword evidence="3" id="KW-1185">Reference proteome</keyword>
<sequence length="416" mass="44169">MTTDRQNRVARPDVVPPAGTSEIRRCCTSVSAGCSIRARLGTAVPEDGGRAVSCRLLAVAVRWSRPPGEQCASGQSGPGFGQVGPLRTSVGRLLGVGHARRSADDGVHGQLVLRGQLPPGRGYAGLQLRDTPDAGDDRADERVRQQPGDRQLGQQRPGARPMNSSDRPCPYAFAVSTKLTPRSSAAWTTRRVRCSSSRGGPKVLPPSPTTERCRSEAPSCRRASSVAVVMSATFPRSGSTTPMSSMNSFSGPGRRRNRRASCAGPSGCGPSAVRAGCPHPPVWSGRVAEVPPQQERPDSLPTRTRILRPGGRRGSPGRCRRSCPPDRRPGRGGRPRAGSSGRRCRTARRRPRRGGEGWSRPRRSPASPSPGRPARGGPAAGGPGRRRPNGSTGWHAGPPGSMASTETRRHRGDRPR</sequence>
<dbReference type="InParanoid" id="A0A1I4GI78"/>
<feature type="compositionally biased region" description="Basic and acidic residues" evidence="1">
    <location>
        <begin position="130"/>
        <end position="144"/>
    </location>
</feature>
<feature type="region of interest" description="Disordered" evidence="1">
    <location>
        <begin position="234"/>
        <end position="416"/>
    </location>
</feature>
<feature type="compositionally biased region" description="Polar residues" evidence="1">
    <location>
        <begin position="234"/>
        <end position="250"/>
    </location>
</feature>
<evidence type="ECO:0000256" key="1">
    <source>
        <dbReference type="SAM" id="MobiDB-lite"/>
    </source>
</evidence>